<dbReference type="InterPro" id="IPR012334">
    <property type="entry name" value="Pectin_lyas_fold"/>
</dbReference>
<dbReference type="EMBL" id="BQKI01000071">
    <property type="protein sequence ID" value="GJN13429.1"/>
    <property type="molecule type" value="Genomic_DNA"/>
</dbReference>
<dbReference type="PANTHER" id="PTHR31683">
    <property type="entry name" value="PECTATE LYASE 18-RELATED"/>
    <property type="match status" value="1"/>
</dbReference>
<reference evidence="4" key="1">
    <citation type="journal article" date="2018" name="DNA Res.">
        <title>Multiple hybrid de novo genome assembly of finger millet, an orphan allotetraploid crop.</title>
        <authorList>
            <person name="Hatakeyama M."/>
            <person name="Aluri S."/>
            <person name="Balachadran M.T."/>
            <person name="Sivarajan S.R."/>
            <person name="Patrignani A."/>
            <person name="Gruter S."/>
            <person name="Poveda L."/>
            <person name="Shimizu-Inatsugi R."/>
            <person name="Baeten J."/>
            <person name="Francoijs K.J."/>
            <person name="Nataraja K.N."/>
            <person name="Reddy Y.A.N."/>
            <person name="Phadnis S."/>
            <person name="Ravikumar R.L."/>
            <person name="Schlapbach R."/>
            <person name="Sreeman S.M."/>
            <person name="Shimizu K.K."/>
        </authorList>
    </citation>
    <scope>NUCLEOTIDE SEQUENCE</scope>
</reference>
<comment type="caution">
    <text evidence="4">The sequence shown here is derived from an EMBL/GenBank/DDBJ whole genome shotgun (WGS) entry which is preliminary data.</text>
</comment>
<dbReference type="SUPFAM" id="SSF51126">
    <property type="entry name" value="Pectin lyase-like"/>
    <property type="match status" value="1"/>
</dbReference>
<gene>
    <name evidence="4" type="primary">gb00131</name>
    <name evidence="4" type="ORF">PR202_gb00131</name>
</gene>
<evidence type="ECO:0000259" key="3">
    <source>
        <dbReference type="SMART" id="SM00656"/>
    </source>
</evidence>
<evidence type="ECO:0000256" key="2">
    <source>
        <dbReference type="SAM" id="MobiDB-lite"/>
    </source>
</evidence>
<feature type="compositionally biased region" description="Basic and acidic residues" evidence="2">
    <location>
        <begin position="12"/>
        <end position="27"/>
    </location>
</feature>
<keyword evidence="1" id="KW-0456">Lyase</keyword>
<feature type="compositionally biased region" description="Low complexity" evidence="2">
    <location>
        <begin position="39"/>
        <end position="49"/>
    </location>
</feature>
<proteinExistence type="predicted"/>
<sequence length="283" mass="30716">MATPPPSEPTMEDAKSLFHDGPARSARDAAVPNRYGSYSTCPARSTSPPRRARLVVQDDRRPRAAHQTFREGPASAGGEHVIVCCLEIAGGRATTRTRCRSSPGPGTCGWTGAACATAPDGLLDVTNGSTDVTVSRCHLAAHDKAVLIGGSSAHVEDRCVQGHHPPLLLRRHQAEAPARQFGRVHLYNNYTRDWGIYAVCASIISQCNIYKAGKKKEVFRYMEEQLTPFLLAEAEQIGRAESECMSQVPTPYDVHGGCGLRLCTTTTLLQVHHLRYAIVDSRA</sequence>
<dbReference type="Proteomes" id="UP001054889">
    <property type="component" value="Unassembled WGS sequence"/>
</dbReference>
<reference evidence="4" key="2">
    <citation type="submission" date="2021-12" db="EMBL/GenBank/DDBJ databases">
        <title>Resequencing data analysis of finger millet.</title>
        <authorList>
            <person name="Hatakeyama M."/>
            <person name="Aluri S."/>
            <person name="Balachadran M.T."/>
            <person name="Sivarajan S.R."/>
            <person name="Poveda L."/>
            <person name="Shimizu-Inatsugi R."/>
            <person name="Schlapbach R."/>
            <person name="Sreeman S.M."/>
            <person name="Shimizu K.K."/>
        </authorList>
    </citation>
    <scope>NUCLEOTIDE SEQUENCE</scope>
</reference>
<dbReference type="SMART" id="SM00656">
    <property type="entry name" value="Amb_all"/>
    <property type="match status" value="1"/>
</dbReference>
<dbReference type="InterPro" id="IPR002022">
    <property type="entry name" value="Pec_lyase"/>
</dbReference>
<organism evidence="4 5">
    <name type="scientific">Eleusine coracana subsp. coracana</name>
    <dbReference type="NCBI Taxonomy" id="191504"/>
    <lineage>
        <taxon>Eukaryota</taxon>
        <taxon>Viridiplantae</taxon>
        <taxon>Streptophyta</taxon>
        <taxon>Embryophyta</taxon>
        <taxon>Tracheophyta</taxon>
        <taxon>Spermatophyta</taxon>
        <taxon>Magnoliopsida</taxon>
        <taxon>Liliopsida</taxon>
        <taxon>Poales</taxon>
        <taxon>Poaceae</taxon>
        <taxon>PACMAD clade</taxon>
        <taxon>Chloridoideae</taxon>
        <taxon>Cynodonteae</taxon>
        <taxon>Eleusininae</taxon>
        <taxon>Eleusine</taxon>
    </lineage>
</organism>
<feature type="region of interest" description="Disordered" evidence="2">
    <location>
        <begin position="1"/>
        <end position="61"/>
    </location>
</feature>
<feature type="domain" description="Pectate lyase" evidence="3">
    <location>
        <begin position="10"/>
        <end position="216"/>
    </location>
</feature>
<evidence type="ECO:0000256" key="1">
    <source>
        <dbReference type="ARBA" id="ARBA00023239"/>
    </source>
</evidence>
<name>A0AAV5DT50_ELECO</name>
<accession>A0AAV5DT50</accession>
<dbReference type="AlphaFoldDB" id="A0AAV5DT50"/>
<protein>
    <recommendedName>
        <fullName evidence="3">Pectate lyase domain-containing protein</fullName>
    </recommendedName>
</protein>
<evidence type="ECO:0000313" key="5">
    <source>
        <dbReference type="Proteomes" id="UP001054889"/>
    </source>
</evidence>
<keyword evidence="5" id="KW-1185">Reference proteome</keyword>
<dbReference type="InterPro" id="IPR045032">
    <property type="entry name" value="PEL"/>
</dbReference>
<dbReference type="PANTHER" id="PTHR31683:SF170">
    <property type="entry name" value="PECTATE LYASE"/>
    <property type="match status" value="1"/>
</dbReference>
<dbReference type="Pfam" id="PF00544">
    <property type="entry name" value="Pectate_lyase_4"/>
    <property type="match status" value="1"/>
</dbReference>
<dbReference type="GO" id="GO:0030570">
    <property type="term" value="F:pectate lyase activity"/>
    <property type="evidence" value="ECO:0007669"/>
    <property type="project" value="InterPro"/>
</dbReference>
<evidence type="ECO:0000313" key="4">
    <source>
        <dbReference type="EMBL" id="GJN13429.1"/>
    </source>
</evidence>
<dbReference type="InterPro" id="IPR011050">
    <property type="entry name" value="Pectin_lyase_fold/virulence"/>
</dbReference>
<dbReference type="Gene3D" id="2.160.20.10">
    <property type="entry name" value="Single-stranded right-handed beta-helix, Pectin lyase-like"/>
    <property type="match status" value="1"/>
</dbReference>